<feature type="domain" description="CCZ1/INTU/HSP4 first Longin" evidence="3">
    <location>
        <begin position="17"/>
        <end position="125"/>
    </location>
</feature>
<evidence type="ECO:0000256" key="1">
    <source>
        <dbReference type="ARBA" id="ARBA00005352"/>
    </source>
</evidence>
<dbReference type="Pfam" id="PF19031">
    <property type="entry name" value="Intu_longin_1"/>
    <property type="match status" value="1"/>
</dbReference>
<organism evidence="4 5">
    <name type="scientific">Corynascus novoguineensis</name>
    <dbReference type="NCBI Taxonomy" id="1126955"/>
    <lineage>
        <taxon>Eukaryota</taxon>
        <taxon>Fungi</taxon>
        <taxon>Dikarya</taxon>
        <taxon>Ascomycota</taxon>
        <taxon>Pezizomycotina</taxon>
        <taxon>Sordariomycetes</taxon>
        <taxon>Sordariomycetidae</taxon>
        <taxon>Sordariales</taxon>
        <taxon>Chaetomiaceae</taxon>
        <taxon>Corynascus</taxon>
    </lineage>
</organism>
<evidence type="ECO:0000313" key="5">
    <source>
        <dbReference type="Proteomes" id="UP001303647"/>
    </source>
</evidence>
<feature type="compositionally biased region" description="Basic residues" evidence="2">
    <location>
        <begin position="405"/>
        <end position="420"/>
    </location>
</feature>
<dbReference type="PANTHER" id="PTHR13056:SF0">
    <property type="entry name" value="VACUOLAR FUSION PROTEIN CCZ1 HOMOLOG-RELATED"/>
    <property type="match status" value="1"/>
</dbReference>
<dbReference type="EMBL" id="MU857625">
    <property type="protein sequence ID" value="KAK4249304.1"/>
    <property type="molecule type" value="Genomic_DNA"/>
</dbReference>
<sequence>MANAMRPSDVVPAQLGFLAIYNPSLGTTDETIDDQIVYYASASTLSSGRHRRLRATKDGRPTDTVSSEERNERLRQIGLAQGMVEFAKSFSGGKAVDSIDTERTRVVLHELEPGWWILASIDLTRLPLPASKTPTTPPNPSPSPSATKAKSTAPHQTSSSSSPLPSPQYEYSAREVKPPCLLLRDLARAHALFLLHHGGDGAGASSLTELATTLPRSRLVAALSHYWDAFLPAWNVLLHGNPARDVLGGVKVAACGELGMGVGEEERGSGEREVLEGLVAAAQAGGGGGAGMGMAGLIDLVVGRFGDAAGAPPPEKKKNGEGAGRGGKAAGDDGGDSSVSRGEHDDGKWLGLGDEVGAEDGAVFLGVGALSRRSLRTVTDWMEDVYTWGESAYGVADGTTGARSSRAKKRRGNKKNRHGATRVPSSAGDDNRKAQTTEGSGPRNPESGGGANTTDRAVLPNPSSDAGAGMDKMFSYLKLGYGTYWSLGTSSPATNSDVDGDSAADLAVAEEDSSQKSSEALSAGYFLLGLGEQKAETAQTTSSEQDKTESPRTLTVELEPQLFRGQIVGSTSSPDPNAQNSKRPRTAQVRPVIYVHRPFIYILLFDPASTISTSWAEHSQSLHAQLSTLHKPLLSSTAYRPEKPNLGLPASLQSEIYDLVFDPQSLTIHSTIPNIPDPVFVVDSSSASAGILTSPPKSTATKPAPWTRVEALNTHNQILSMFAGSRGDPAASECTCKTSRGWWVVWSRVLEQPSPGGPAAADENVRRSLSPDNSESDAGSEGDVDANGGEQRCGGVCKDIFLVRRASDQGGGGIRAISGASYVGGGGSSAGWADGASRLAQGIGVDTRRYIEGLLSLSR</sequence>
<dbReference type="GO" id="GO:0016192">
    <property type="term" value="P:vesicle-mediated transport"/>
    <property type="evidence" value="ECO:0007669"/>
    <property type="project" value="InterPro"/>
</dbReference>
<comment type="similarity">
    <text evidence="1">Belongs to the CCZ1 family.</text>
</comment>
<evidence type="ECO:0000259" key="3">
    <source>
        <dbReference type="Pfam" id="PF19031"/>
    </source>
</evidence>
<dbReference type="AlphaFoldDB" id="A0AAN7HSC3"/>
<dbReference type="InterPro" id="IPR013176">
    <property type="entry name" value="Ccz1"/>
</dbReference>
<protein>
    <recommendedName>
        <fullName evidence="3">CCZ1/INTU/HSP4 first Longin domain-containing protein</fullName>
    </recommendedName>
</protein>
<dbReference type="Proteomes" id="UP001303647">
    <property type="component" value="Unassembled WGS sequence"/>
</dbReference>
<reference evidence="4" key="2">
    <citation type="submission" date="2023-05" db="EMBL/GenBank/DDBJ databases">
        <authorList>
            <consortium name="Lawrence Berkeley National Laboratory"/>
            <person name="Steindorff A."/>
            <person name="Hensen N."/>
            <person name="Bonometti L."/>
            <person name="Westerberg I."/>
            <person name="Brannstrom I.O."/>
            <person name="Guillou S."/>
            <person name="Cros-Aarteil S."/>
            <person name="Calhoun S."/>
            <person name="Haridas S."/>
            <person name="Kuo A."/>
            <person name="Mondo S."/>
            <person name="Pangilinan J."/>
            <person name="Riley R."/>
            <person name="Labutti K."/>
            <person name="Andreopoulos B."/>
            <person name="Lipzen A."/>
            <person name="Chen C."/>
            <person name="Yanf M."/>
            <person name="Daum C."/>
            <person name="Ng V."/>
            <person name="Clum A."/>
            <person name="Ohm R."/>
            <person name="Martin F."/>
            <person name="Silar P."/>
            <person name="Natvig D."/>
            <person name="Lalanne C."/>
            <person name="Gautier V."/>
            <person name="Ament-Velasquez S.L."/>
            <person name="Kruys A."/>
            <person name="Hutchinson M.I."/>
            <person name="Powell A.J."/>
            <person name="Barry K."/>
            <person name="Miller A.N."/>
            <person name="Grigoriev I.V."/>
            <person name="Debuchy R."/>
            <person name="Gladieux P."/>
            <person name="Thoren M.H."/>
            <person name="Johannesson H."/>
        </authorList>
    </citation>
    <scope>NUCLEOTIDE SEQUENCE</scope>
    <source>
        <strain evidence="4">CBS 359.72</strain>
    </source>
</reference>
<reference evidence="4" key="1">
    <citation type="journal article" date="2023" name="Mol. Phylogenet. Evol.">
        <title>Genome-scale phylogeny and comparative genomics of the fungal order Sordariales.</title>
        <authorList>
            <person name="Hensen N."/>
            <person name="Bonometti L."/>
            <person name="Westerberg I."/>
            <person name="Brannstrom I.O."/>
            <person name="Guillou S."/>
            <person name="Cros-Aarteil S."/>
            <person name="Calhoun S."/>
            <person name="Haridas S."/>
            <person name="Kuo A."/>
            <person name="Mondo S."/>
            <person name="Pangilinan J."/>
            <person name="Riley R."/>
            <person name="LaButti K."/>
            <person name="Andreopoulos B."/>
            <person name="Lipzen A."/>
            <person name="Chen C."/>
            <person name="Yan M."/>
            <person name="Daum C."/>
            <person name="Ng V."/>
            <person name="Clum A."/>
            <person name="Steindorff A."/>
            <person name="Ohm R.A."/>
            <person name="Martin F."/>
            <person name="Silar P."/>
            <person name="Natvig D.O."/>
            <person name="Lalanne C."/>
            <person name="Gautier V."/>
            <person name="Ament-Velasquez S.L."/>
            <person name="Kruys A."/>
            <person name="Hutchinson M.I."/>
            <person name="Powell A.J."/>
            <person name="Barry K."/>
            <person name="Miller A.N."/>
            <person name="Grigoriev I.V."/>
            <person name="Debuchy R."/>
            <person name="Gladieux P."/>
            <person name="Hiltunen Thoren M."/>
            <person name="Johannesson H."/>
        </authorList>
    </citation>
    <scope>NUCLEOTIDE SEQUENCE</scope>
    <source>
        <strain evidence="4">CBS 359.72</strain>
    </source>
</reference>
<feature type="region of interest" description="Disordered" evidence="2">
    <location>
        <begin position="566"/>
        <end position="586"/>
    </location>
</feature>
<feature type="region of interest" description="Disordered" evidence="2">
    <location>
        <begin position="753"/>
        <end position="789"/>
    </location>
</feature>
<feature type="compositionally biased region" description="Polar residues" evidence="2">
    <location>
        <begin position="568"/>
        <end position="581"/>
    </location>
</feature>
<keyword evidence="5" id="KW-1185">Reference proteome</keyword>
<dbReference type="InterPro" id="IPR043987">
    <property type="entry name" value="CCZ1/INTU/HSP4_longin_1"/>
</dbReference>
<evidence type="ECO:0000256" key="2">
    <source>
        <dbReference type="SAM" id="MobiDB-lite"/>
    </source>
</evidence>
<feature type="region of interest" description="Disordered" evidence="2">
    <location>
        <begin position="394"/>
        <end position="467"/>
    </location>
</feature>
<feature type="compositionally biased region" description="Low complexity" evidence="2">
    <location>
        <begin position="144"/>
        <end position="163"/>
    </location>
</feature>
<feature type="region of interest" description="Disordered" evidence="2">
    <location>
        <begin position="129"/>
        <end position="170"/>
    </location>
</feature>
<feature type="region of interest" description="Disordered" evidence="2">
    <location>
        <begin position="309"/>
        <end position="353"/>
    </location>
</feature>
<proteinExistence type="inferred from homology"/>
<feature type="compositionally biased region" description="Acidic residues" evidence="2">
    <location>
        <begin position="774"/>
        <end position="784"/>
    </location>
</feature>
<dbReference type="GO" id="GO:0035658">
    <property type="term" value="C:Mon1-Ccz1 complex"/>
    <property type="evidence" value="ECO:0007669"/>
    <property type="project" value="InterPro"/>
</dbReference>
<name>A0AAN7HSC3_9PEZI</name>
<gene>
    <name evidence="4" type="ORF">C7999DRAFT_39560</name>
</gene>
<dbReference type="PANTHER" id="PTHR13056">
    <property type="entry name" value="VACUOLAR FUSION PROTEIN CCZ1 HOMOLOG-RELATED"/>
    <property type="match status" value="1"/>
</dbReference>
<evidence type="ECO:0000313" key="4">
    <source>
        <dbReference type="EMBL" id="KAK4249304.1"/>
    </source>
</evidence>
<accession>A0AAN7HSC3</accession>
<comment type="caution">
    <text evidence="4">The sequence shown here is derived from an EMBL/GenBank/DDBJ whole genome shotgun (WGS) entry which is preliminary data.</text>
</comment>